<proteinExistence type="predicted"/>
<reference evidence="1 2" key="1">
    <citation type="submission" date="2020-02" db="EMBL/GenBank/DDBJ databases">
        <title>Balneolaceae bacterium YR4-1, complete genome.</title>
        <authorList>
            <person name="Li Y."/>
            <person name="Wu S."/>
        </authorList>
    </citation>
    <scope>NUCLEOTIDE SEQUENCE [LARGE SCALE GENOMIC DNA]</scope>
    <source>
        <strain evidence="1 2">YR4-1</strain>
    </source>
</reference>
<comment type="caution">
    <text evidence="1">The sequence shown here is derived from an EMBL/GenBank/DDBJ whole genome shotgun (WGS) entry which is preliminary data.</text>
</comment>
<dbReference type="EMBL" id="JAALLT010000003">
    <property type="protein sequence ID" value="NGP76954.1"/>
    <property type="molecule type" value="Genomic_DNA"/>
</dbReference>
<evidence type="ECO:0000313" key="2">
    <source>
        <dbReference type="Proteomes" id="UP000473278"/>
    </source>
</evidence>
<protein>
    <recommendedName>
        <fullName evidence="3">DUF4402 domain-containing protein</fullName>
    </recommendedName>
</protein>
<keyword evidence="2" id="KW-1185">Reference proteome</keyword>
<organism evidence="1 2">
    <name type="scientific">Halalkalibaculum roseum</name>
    <dbReference type="NCBI Taxonomy" id="2709311"/>
    <lineage>
        <taxon>Bacteria</taxon>
        <taxon>Pseudomonadati</taxon>
        <taxon>Balneolota</taxon>
        <taxon>Balneolia</taxon>
        <taxon>Balneolales</taxon>
        <taxon>Balneolaceae</taxon>
        <taxon>Halalkalibaculum</taxon>
    </lineage>
</organism>
<dbReference type="AlphaFoldDB" id="A0A6M1T0D7"/>
<sequence>MNVQPELGIEVLQDLNFGTVISNSGTVGISLGESRMGIFKLKALAAQSAVLSIQKPEFLKSEVSNSKENIPVTIEAAYAKTPTEFKEVLHFRDNLLQITLGEDNPSNLSPSWETGYVYIYGDVIVGPVAEGSYSGTLTLNVTYQ</sequence>
<evidence type="ECO:0008006" key="3">
    <source>
        <dbReference type="Google" id="ProtNLM"/>
    </source>
</evidence>
<name>A0A6M1T0D7_9BACT</name>
<dbReference type="Proteomes" id="UP000473278">
    <property type="component" value="Unassembled WGS sequence"/>
</dbReference>
<evidence type="ECO:0000313" key="1">
    <source>
        <dbReference type="EMBL" id="NGP76954.1"/>
    </source>
</evidence>
<gene>
    <name evidence="1" type="ORF">G3570_09940</name>
</gene>
<accession>A0A6M1T0D7</accession>